<dbReference type="EMBL" id="LXQA011245167">
    <property type="protein sequence ID" value="MCI90457.1"/>
    <property type="molecule type" value="Genomic_DNA"/>
</dbReference>
<dbReference type="AlphaFoldDB" id="A0A392VRC1"/>
<reference evidence="1 2" key="1">
    <citation type="journal article" date="2018" name="Front. Plant Sci.">
        <title>Red Clover (Trifolium pratense) and Zigzag Clover (T. medium) - A Picture of Genomic Similarities and Differences.</title>
        <authorList>
            <person name="Dluhosova J."/>
            <person name="Istvanek J."/>
            <person name="Nedelnik J."/>
            <person name="Repkova J."/>
        </authorList>
    </citation>
    <scope>NUCLEOTIDE SEQUENCE [LARGE SCALE GENOMIC DNA]</scope>
    <source>
        <strain evidence="2">cv. 10/8</strain>
        <tissue evidence="1">Leaf</tissue>
    </source>
</reference>
<evidence type="ECO:0000313" key="2">
    <source>
        <dbReference type="Proteomes" id="UP000265520"/>
    </source>
</evidence>
<dbReference type="Proteomes" id="UP000265520">
    <property type="component" value="Unassembled WGS sequence"/>
</dbReference>
<evidence type="ECO:0000313" key="1">
    <source>
        <dbReference type="EMBL" id="MCI90457.1"/>
    </source>
</evidence>
<organism evidence="1 2">
    <name type="scientific">Trifolium medium</name>
    <dbReference type="NCBI Taxonomy" id="97028"/>
    <lineage>
        <taxon>Eukaryota</taxon>
        <taxon>Viridiplantae</taxon>
        <taxon>Streptophyta</taxon>
        <taxon>Embryophyta</taxon>
        <taxon>Tracheophyta</taxon>
        <taxon>Spermatophyta</taxon>
        <taxon>Magnoliopsida</taxon>
        <taxon>eudicotyledons</taxon>
        <taxon>Gunneridae</taxon>
        <taxon>Pentapetalae</taxon>
        <taxon>rosids</taxon>
        <taxon>fabids</taxon>
        <taxon>Fabales</taxon>
        <taxon>Fabaceae</taxon>
        <taxon>Papilionoideae</taxon>
        <taxon>50 kb inversion clade</taxon>
        <taxon>NPAAA clade</taxon>
        <taxon>Hologalegina</taxon>
        <taxon>IRL clade</taxon>
        <taxon>Trifolieae</taxon>
        <taxon>Trifolium</taxon>
    </lineage>
</organism>
<keyword evidence="2" id="KW-1185">Reference proteome</keyword>
<protein>
    <submittedName>
        <fullName evidence="1">Uncharacterized protein</fullName>
    </submittedName>
</protein>
<sequence length="40" mass="4409">MMEVTSKFRSTEIVEGFRKAFKLSGSNDESDVITEPVGEG</sequence>
<comment type="caution">
    <text evidence="1">The sequence shown here is derived from an EMBL/GenBank/DDBJ whole genome shotgun (WGS) entry which is preliminary data.</text>
</comment>
<feature type="non-terminal residue" evidence="1">
    <location>
        <position position="40"/>
    </location>
</feature>
<name>A0A392VRC1_9FABA</name>
<accession>A0A392VRC1</accession>
<proteinExistence type="predicted"/>